<comment type="caution">
    <text evidence="2">The sequence shown here is derived from an EMBL/GenBank/DDBJ whole genome shotgun (WGS) entry which is preliminary data.</text>
</comment>
<feature type="transmembrane region" description="Helical" evidence="1">
    <location>
        <begin position="401"/>
        <end position="420"/>
    </location>
</feature>
<feature type="transmembrane region" description="Helical" evidence="1">
    <location>
        <begin position="49"/>
        <end position="72"/>
    </location>
</feature>
<dbReference type="EMBL" id="MGFH01000146">
    <property type="protein sequence ID" value="OGM04322.1"/>
    <property type="molecule type" value="Genomic_DNA"/>
</dbReference>
<dbReference type="GO" id="GO:0005886">
    <property type="term" value="C:plasma membrane"/>
    <property type="evidence" value="ECO:0007669"/>
    <property type="project" value="TreeGrafter"/>
</dbReference>
<dbReference type="Pfam" id="PF04286">
    <property type="entry name" value="DUF445"/>
    <property type="match status" value="1"/>
</dbReference>
<organism evidence="2 3">
    <name type="scientific">Candidatus Wallbacteria bacterium GWC2_49_35</name>
    <dbReference type="NCBI Taxonomy" id="1817813"/>
    <lineage>
        <taxon>Bacteria</taxon>
        <taxon>Candidatus Walliibacteriota</taxon>
    </lineage>
</organism>
<evidence type="ECO:0000256" key="1">
    <source>
        <dbReference type="SAM" id="Phobius"/>
    </source>
</evidence>
<evidence type="ECO:0000313" key="3">
    <source>
        <dbReference type="Proteomes" id="UP000178735"/>
    </source>
</evidence>
<evidence type="ECO:0008006" key="4">
    <source>
        <dbReference type="Google" id="ProtNLM"/>
    </source>
</evidence>
<name>A0A1F7WNB3_9BACT</name>
<evidence type="ECO:0000313" key="2">
    <source>
        <dbReference type="EMBL" id="OGM04322.1"/>
    </source>
</evidence>
<feature type="transmembrane region" description="Helical" evidence="1">
    <location>
        <begin position="21"/>
        <end position="43"/>
    </location>
</feature>
<dbReference type="InterPro" id="IPR007383">
    <property type="entry name" value="DUF445"/>
</dbReference>
<accession>A0A1F7WNB3</accession>
<keyword evidence="1" id="KW-0472">Membrane</keyword>
<dbReference type="AlphaFoldDB" id="A0A1F7WNB3"/>
<proteinExistence type="predicted"/>
<protein>
    <recommendedName>
        <fullName evidence="4">DUF445 domain-containing protein</fullName>
    </recommendedName>
</protein>
<sequence length="425" mass="47404">MKKKCYCVIYIIEIMKRYFNITYLAPASLVLAMIGYLLTLSAGPEALKLAHAFFEAAMVGGLADWFAVVALFRHPLNLPIPHTSIIKKNRRKITDRIVEMLQTQWLTRDAILKKLEGYDFSSEISAALLSSGNEDAKSFFGFMADELASRLTSKNGGCAKIDLSKALESVERELAAIDFKTPLAGALESNLDFFRTIIISEVETWLVMPDTNFVLREKLRRIILSYAQKYEIIKTAVEFGETIGVLNYDSIAQELVKLLNAELESARANEDHELNAQLNHTLKNMIGKIRQNPMIDALPSLMLRHAAESADFNGLAAAMIRDNREEVVAFLFNTASAAAADLKMNEDVKGKFNSWLKNKISVFVNENHSQIGEIVRANIDGVNDDELVAQIEDKVGDDLQYIRLNGAIVGGLVGLVIYIFKNYIG</sequence>
<reference evidence="2 3" key="1">
    <citation type="journal article" date="2016" name="Nat. Commun.">
        <title>Thousands of microbial genomes shed light on interconnected biogeochemical processes in an aquifer system.</title>
        <authorList>
            <person name="Anantharaman K."/>
            <person name="Brown C.T."/>
            <person name="Hug L.A."/>
            <person name="Sharon I."/>
            <person name="Castelle C.J."/>
            <person name="Probst A.J."/>
            <person name="Thomas B.C."/>
            <person name="Singh A."/>
            <person name="Wilkins M.J."/>
            <person name="Karaoz U."/>
            <person name="Brodie E.L."/>
            <person name="Williams K.H."/>
            <person name="Hubbard S.S."/>
            <person name="Banfield J.F."/>
        </authorList>
    </citation>
    <scope>NUCLEOTIDE SEQUENCE [LARGE SCALE GENOMIC DNA]</scope>
</reference>
<dbReference type="PANTHER" id="PTHR38442:SF1">
    <property type="entry name" value="INNER MEMBRANE PROTEIN"/>
    <property type="match status" value="1"/>
</dbReference>
<dbReference type="PANTHER" id="PTHR38442">
    <property type="entry name" value="INNER MEMBRANE PROTEIN-RELATED"/>
    <property type="match status" value="1"/>
</dbReference>
<gene>
    <name evidence="2" type="ORF">A2008_04625</name>
</gene>
<dbReference type="STRING" id="1817813.A2008_04625"/>
<keyword evidence="1" id="KW-1133">Transmembrane helix</keyword>
<keyword evidence="1" id="KW-0812">Transmembrane</keyword>
<dbReference type="Proteomes" id="UP000178735">
    <property type="component" value="Unassembled WGS sequence"/>
</dbReference>